<protein>
    <submittedName>
        <fullName evidence="2">Benzoate 4-monooxygenase cytochrome p450</fullName>
    </submittedName>
</protein>
<accession>A0A167C647</accession>
<dbReference type="GO" id="GO:0003677">
    <property type="term" value="F:DNA binding"/>
    <property type="evidence" value="ECO:0007669"/>
    <property type="project" value="UniProtKB-KW"/>
</dbReference>
<organism evidence="2 3">
    <name type="scientific">Colletotrichum incanum</name>
    <name type="common">Soybean anthracnose fungus</name>
    <dbReference type="NCBI Taxonomy" id="1573173"/>
    <lineage>
        <taxon>Eukaryota</taxon>
        <taxon>Fungi</taxon>
        <taxon>Dikarya</taxon>
        <taxon>Ascomycota</taxon>
        <taxon>Pezizomycotina</taxon>
        <taxon>Sordariomycetes</taxon>
        <taxon>Hypocreomycetidae</taxon>
        <taxon>Glomerellales</taxon>
        <taxon>Glomerellaceae</taxon>
        <taxon>Colletotrichum</taxon>
        <taxon>Colletotrichum spaethianum species complex</taxon>
    </lineage>
</organism>
<dbReference type="Proteomes" id="UP000076584">
    <property type="component" value="Unassembled WGS sequence"/>
</dbReference>
<keyword evidence="2" id="KW-0560">Oxidoreductase</keyword>
<reference evidence="2 3" key="1">
    <citation type="submission" date="2015-06" db="EMBL/GenBank/DDBJ databases">
        <title>Survival trade-offs in plant roots during colonization by closely related pathogenic and mutualistic fungi.</title>
        <authorList>
            <person name="Hacquard S."/>
            <person name="Kracher B."/>
            <person name="Hiruma K."/>
            <person name="Weinman A."/>
            <person name="Muench P."/>
            <person name="Garrido Oter R."/>
            <person name="Ver Loren van Themaat E."/>
            <person name="Dallerey J.-F."/>
            <person name="Damm U."/>
            <person name="Henrissat B."/>
            <person name="Lespinet O."/>
            <person name="Thon M."/>
            <person name="Kemen E."/>
            <person name="McHardy A.C."/>
            <person name="Schulze-Lefert P."/>
            <person name="O'Connell R.J."/>
        </authorList>
    </citation>
    <scope>NUCLEOTIDE SEQUENCE [LARGE SCALE GENOMIC DNA]</scope>
    <source>
        <strain evidence="2 3">MAFF 238704</strain>
    </source>
</reference>
<dbReference type="OrthoDB" id="10056939at2759"/>
<dbReference type="InterPro" id="IPR013087">
    <property type="entry name" value="Znf_C2H2_type"/>
</dbReference>
<dbReference type="GO" id="GO:0004497">
    <property type="term" value="F:monooxygenase activity"/>
    <property type="evidence" value="ECO:0007669"/>
    <property type="project" value="UniProtKB-KW"/>
</dbReference>
<dbReference type="STRING" id="1573173.A0A167C647"/>
<sequence length="614" mass="68612">MSNLQSLSRKVMDNEFLELVPDDPDVHDDAILRQPDAFLEDNEPISSQRFFDQSGPNTFVELATDQPGPNAFSGSISLGGSPATIPESGITNPCPSTETSRHAWCSTFTTTGPAMPETETFWLTAGTLDFEDQPDVFSDFPWTLPWSTQHAADHIDLHGPNRRQALPRRRSRYRFTQSDQRAAPIPISVPLPTEGLDPMQRWRESPPQDEPASIAAIRDALKQDPTCTEGNWNGASPKYARANSWGSIDSGGSSSSIQSASSVWSATSNASRGHCNSVNRTRQGKIAKNRPSTNQKNAKDIRPFKCTFCCDSFKTKYDWARHEKSRHLNPESWVCAPHGGSIFSTATGHFHCVYCSVANPSTEHLESHNHSVCHDRPIEARSFGRKDHLVQHLRVMHKLEKMPQFEDWKAEAMNISSRCGFCDRKLSTWNERSGHLADHFRKGASMKDWKGEHGFSPSVALQVVHALPPYLIGSESLSVVPFSVTSQNTRDHFDQISSRAQRIGKTKSAMSNKGTETVALQSASILHSRAATSKAFTEILEQHLKHFAEEHLSQGVDLTDEMLRQESRRVIYDCDDEWNQTVADNSVWLATFRRRHGFIDAVDDGKDISSLEAQ</sequence>
<evidence type="ECO:0000256" key="1">
    <source>
        <dbReference type="ARBA" id="ARBA00023125"/>
    </source>
</evidence>
<evidence type="ECO:0000313" key="3">
    <source>
        <dbReference type="Proteomes" id="UP000076584"/>
    </source>
</evidence>
<dbReference type="SMART" id="SM00355">
    <property type="entry name" value="ZnF_C2H2"/>
    <property type="match status" value="3"/>
</dbReference>
<gene>
    <name evidence="2" type="ORF">CI238_09436</name>
</gene>
<dbReference type="Pfam" id="PF03221">
    <property type="entry name" value="HTH_Tnp_Tc5"/>
    <property type="match status" value="1"/>
</dbReference>
<dbReference type="EMBL" id="LFIW01001488">
    <property type="protein sequence ID" value="KZL82180.1"/>
    <property type="molecule type" value="Genomic_DNA"/>
</dbReference>
<name>A0A167C647_COLIC</name>
<keyword evidence="3" id="KW-1185">Reference proteome</keyword>
<dbReference type="InterPro" id="IPR006600">
    <property type="entry name" value="HTH_CenpB_DNA-bd_dom"/>
</dbReference>
<comment type="caution">
    <text evidence="2">The sequence shown here is derived from an EMBL/GenBank/DDBJ whole genome shotgun (WGS) entry which is preliminary data.</text>
</comment>
<dbReference type="PROSITE" id="PS51253">
    <property type="entry name" value="HTH_CENPB"/>
    <property type="match status" value="1"/>
</dbReference>
<dbReference type="PROSITE" id="PS50157">
    <property type="entry name" value="ZINC_FINGER_C2H2_2"/>
    <property type="match status" value="1"/>
</dbReference>
<keyword evidence="1" id="KW-0238">DNA-binding</keyword>
<dbReference type="PROSITE" id="PS00028">
    <property type="entry name" value="ZINC_FINGER_C2H2_1"/>
    <property type="match status" value="1"/>
</dbReference>
<evidence type="ECO:0000313" key="2">
    <source>
        <dbReference type="EMBL" id="KZL82180.1"/>
    </source>
</evidence>
<proteinExistence type="predicted"/>
<dbReference type="AlphaFoldDB" id="A0A167C647"/>
<keyword evidence="2" id="KW-0503">Monooxygenase</keyword>